<keyword evidence="2" id="KW-1185">Reference proteome</keyword>
<sequence length="189" mass="19623">MLSASPTIQHQSINRIRTHARTCMTAMTLSGASMLACLNRKHASAASCRISCAAASSSGLVSSASSGPVTSERNRTCGELSVAPQLALRTAIATGMLLLAASPQPASGTQGAGPAGAAGTSPLLRLVVGCCRRATLQSVQGPPLPVTEVPLRWAEMPHDEWEQFLRQGVSGPQRVSSLGVVFRVVLYSE</sequence>
<reference evidence="1 2" key="1">
    <citation type="journal article" date="2017" name="Mol. Biol. Evol.">
        <title>The 4-celled Tetrabaena socialis nuclear genome reveals the essential components for genetic control of cell number at the origin of multicellularity in the volvocine lineage.</title>
        <authorList>
            <person name="Featherston J."/>
            <person name="Arakaki Y."/>
            <person name="Hanschen E.R."/>
            <person name="Ferris P.J."/>
            <person name="Michod R.E."/>
            <person name="Olson B.J.S.C."/>
            <person name="Nozaki H."/>
            <person name="Durand P.M."/>
        </authorList>
    </citation>
    <scope>NUCLEOTIDE SEQUENCE [LARGE SCALE GENOMIC DNA]</scope>
    <source>
        <strain evidence="1 2">NIES-571</strain>
    </source>
</reference>
<gene>
    <name evidence="1" type="ORF">TSOC_002965</name>
</gene>
<proteinExistence type="predicted"/>
<comment type="caution">
    <text evidence="1">The sequence shown here is derived from an EMBL/GenBank/DDBJ whole genome shotgun (WGS) entry which is preliminary data.</text>
</comment>
<evidence type="ECO:0000313" key="2">
    <source>
        <dbReference type="Proteomes" id="UP000236333"/>
    </source>
</evidence>
<name>A0A2J8ACT1_9CHLO</name>
<organism evidence="1 2">
    <name type="scientific">Tetrabaena socialis</name>
    <dbReference type="NCBI Taxonomy" id="47790"/>
    <lineage>
        <taxon>Eukaryota</taxon>
        <taxon>Viridiplantae</taxon>
        <taxon>Chlorophyta</taxon>
        <taxon>core chlorophytes</taxon>
        <taxon>Chlorophyceae</taxon>
        <taxon>CS clade</taxon>
        <taxon>Chlamydomonadales</taxon>
        <taxon>Tetrabaenaceae</taxon>
        <taxon>Tetrabaena</taxon>
    </lineage>
</organism>
<dbReference type="AlphaFoldDB" id="A0A2J8ACT1"/>
<protein>
    <submittedName>
        <fullName evidence="1">Uncharacterized protein</fullName>
    </submittedName>
</protein>
<dbReference type="EMBL" id="PGGS01000060">
    <property type="protein sequence ID" value="PNH10313.1"/>
    <property type="molecule type" value="Genomic_DNA"/>
</dbReference>
<evidence type="ECO:0000313" key="1">
    <source>
        <dbReference type="EMBL" id="PNH10313.1"/>
    </source>
</evidence>
<dbReference type="Proteomes" id="UP000236333">
    <property type="component" value="Unassembled WGS sequence"/>
</dbReference>
<accession>A0A2J8ACT1</accession>